<dbReference type="InterPro" id="IPR000835">
    <property type="entry name" value="HTH_MarR-typ"/>
</dbReference>
<sequence length="156" mass="17888">MGEAALDKDKDDQLHGNIVVNIFRCSNLLERIGRKLVCEVGLTSVHQWFILSSLAEGDLSLKQLGQNTQVTKQNMTGMIDRLKQHQYVTTYEAPDDRRVTLVRITDKGQEALVRLEQFDIFGTQTNFKHLCTDDLSSFNRCLLQLIRNMNEGQHRP</sequence>
<evidence type="ECO:0000256" key="1">
    <source>
        <dbReference type="ARBA" id="ARBA00023125"/>
    </source>
</evidence>
<dbReference type="Proteomes" id="UP000316330">
    <property type="component" value="Unassembled WGS sequence"/>
</dbReference>
<dbReference type="OrthoDB" id="9799663at2"/>
<proteinExistence type="predicted"/>
<dbReference type="GO" id="GO:0003677">
    <property type="term" value="F:DNA binding"/>
    <property type="evidence" value="ECO:0007669"/>
    <property type="project" value="UniProtKB-KW"/>
</dbReference>
<dbReference type="SUPFAM" id="SSF46785">
    <property type="entry name" value="Winged helix' DNA-binding domain"/>
    <property type="match status" value="1"/>
</dbReference>
<dbReference type="InterPro" id="IPR036390">
    <property type="entry name" value="WH_DNA-bd_sf"/>
</dbReference>
<dbReference type="GO" id="GO:0003700">
    <property type="term" value="F:DNA-binding transcription factor activity"/>
    <property type="evidence" value="ECO:0007669"/>
    <property type="project" value="InterPro"/>
</dbReference>
<comment type="caution">
    <text evidence="3">The sequence shown here is derived from an EMBL/GenBank/DDBJ whole genome shotgun (WGS) entry which is preliminary data.</text>
</comment>
<gene>
    <name evidence="3" type="ORF">FPZ45_02180</name>
</gene>
<dbReference type="GO" id="GO:0006950">
    <property type="term" value="P:response to stress"/>
    <property type="evidence" value="ECO:0007669"/>
    <property type="project" value="TreeGrafter"/>
</dbReference>
<keyword evidence="1 3" id="KW-0238">DNA-binding</keyword>
<dbReference type="InterPro" id="IPR039422">
    <property type="entry name" value="MarR/SlyA-like"/>
</dbReference>
<organism evidence="3 4">
    <name type="scientific">Cohnella terricola</name>
    <dbReference type="NCBI Taxonomy" id="1289167"/>
    <lineage>
        <taxon>Bacteria</taxon>
        <taxon>Bacillati</taxon>
        <taxon>Bacillota</taxon>
        <taxon>Bacilli</taxon>
        <taxon>Bacillales</taxon>
        <taxon>Paenibacillaceae</taxon>
        <taxon>Cohnella</taxon>
    </lineage>
</organism>
<name>A0A559JWZ5_9BACL</name>
<dbReference type="PROSITE" id="PS50995">
    <property type="entry name" value="HTH_MARR_2"/>
    <property type="match status" value="1"/>
</dbReference>
<evidence type="ECO:0000313" key="4">
    <source>
        <dbReference type="Proteomes" id="UP000316330"/>
    </source>
</evidence>
<dbReference type="Gene3D" id="1.10.10.10">
    <property type="entry name" value="Winged helix-like DNA-binding domain superfamily/Winged helix DNA-binding domain"/>
    <property type="match status" value="1"/>
</dbReference>
<protein>
    <submittedName>
        <fullName evidence="3">Winged helix DNA-binding protein</fullName>
    </submittedName>
</protein>
<dbReference type="Pfam" id="PF12802">
    <property type="entry name" value="MarR_2"/>
    <property type="match status" value="1"/>
</dbReference>
<dbReference type="EMBL" id="VNJJ01000001">
    <property type="protein sequence ID" value="TVY04412.1"/>
    <property type="molecule type" value="Genomic_DNA"/>
</dbReference>
<dbReference type="InterPro" id="IPR036388">
    <property type="entry name" value="WH-like_DNA-bd_sf"/>
</dbReference>
<dbReference type="AlphaFoldDB" id="A0A559JWZ5"/>
<evidence type="ECO:0000259" key="2">
    <source>
        <dbReference type="PROSITE" id="PS50995"/>
    </source>
</evidence>
<reference evidence="3 4" key="1">
    <citation type="submission" date="2019-07" db="EMBL/GenBank/DDBJ databases">
        <authorList>
            <person name="Kim J."/>
        </authorList>
    </citation>
    <scope>NUCLEOTIDE SEQUENCE [LARGE SCALE GENOMIC DNA]</scope>
    <source>
        <strain evidence="3 4">G13</strain>
    </source>
</reference>
<feature type="domain" description="HTH marR-type" evidence="2">
    <location>
        <begin position="15"/>
        <end position="147"/>
    </location>
</feature>
<dbReference type="SMART" id="SM00347">
    <property type="entry name" value="HTH_MARR"/>
    <property type="match status" value="1"/>
</dbReference>
<accession>A0A559JWZ5</accession>
<keyword evidence="4" id="KW-1185">Reference proteome</keyword>
<dbReference type="PANTHER" id="PTHR33164:SF43">
    <property type="entry name" value="HTH-TYPE TRANSCRIPTIONAL REPRESSOR YETL"/>
    <property type="match status" value="1"/>
</dbReference>
<dbReference type="PANTHER" id="PTHR33164">
    <property type="entry name" value="TRANSCRIPTIONAL REGULATOR, MARR FAMILY"/>
    <property type="match status" value="1"/>
</dbReference>
<evidence type="ECO:0000313" key="3">
    <source>
        <dbReference type="EMBL" id="TVY04412.1"/>
    </source>
</evidence>